<dbReference type="PANTHER" id="PTHR48207:SF3">
    <property type="entry name" value="SUCCINATE--HYDROXYMETHYLGLUTARATE COA-TRANSFERASE"/>
    <property type="match status" value="1"/>
</dbReference>
<comment type="caution">
    <text evidence="2">The sequence shown here is derived from an EMBL/GenBank/DDBJ whole genome shotgun (WGS) entry which is preliminary data.</text>
</comment>
<evidence type="ECO:0000256" key="1">
    <source>
        <dbReference type="ARBA" id="ARBA00022679"/>
    </source>
</evidence>
<accession>A0A562JBX6</accession>
<dbReference type="InterPro" id="IPR044855">
    <property type="entry name" value="CoA-Trfase_III_dom3_sf"/>
</dbReference>
<organism evidence="2 3">
    <name type="scientific">Sedimentibacter saalensis</name>
    <dbReference type="NCBI Taxonomy" id="130788"/>
    <lineage>
        <taxon>Bacteria</taxon>
        <taxon>Bacillati</taxon>
        <taxon>Bacillota</taxon>
        <taxon>Tissierellia</taxon>
        <taxon>Sedimentibacter</taxon>
    </lineage>
</organism>
<keyword evidence="1 2" id="KW-0808">Transferase</keyword>
<sequence>MSKGLLDGIVVLDLTRVLAGPYCGMLLADMGATVYKIEQPKKGDDSRAFGPFVNGESAYYMNLNRNKLGVTLNLKTAEGKAVFIEMVKKADVVIENYRPGTMEKLGLGYEDLKKINPGIVYGCVSGFGHYGPYSQRAGYDIIGQAMGGLMSTTGWPGGAPTRTGTAMGDVLGGLGCTIGVLAAVVNKIKTGEGQKVDVSLVDSVVSSLEIITQIYLATGRIPEKIGNRYESAYPYDSFKAKDGDVIIACGNDKLYKLLTEVMEQPELLSDERFATNALRVKNHAELKPLIEVWSSQHTIDEVVESLLAVGVPSSPINTIDRVVKDPHIAVAREMFVEVEHPIAGKTTLTGDHIKFSDKKAEIRTPAPTLGQHNFDVYEKFVGLSEAVINEYIEKGVF</sequence>
<dbReference type="SUPFAM" id="SSF89796">
    <property type="entry name" value="CoA-transferase family III (CaiB/BaiF)"/>
    <property type="match status" value="1"/>
</dbReference>
<evidence type="ECO:0000313" key="2">
    <source>
        <dbReference type="EMBL" id="TWH80712.1"/>
    </source>
</evidence>
<dbReference type="Pfam" id="PF02515">
    <property type="entry name" value="CoA_transf_3"/>
    <property type="match status" value="1"/>
</dbReference>
<dbReference type="InterPro" id="IPR003673">
    <property type="entry name" value="CoA-Trfase_fam_III"/>
</dbReference>
<dbReference type="Proteomes" id="UP000315343">
    <property type="component" value="Unassembled WGS sequence"/>
</dbReference>
<dbReference type="GO" id="GO:0008410">
    <property type="term" value="F:CoA-transferase activity"/>
    <property type="evidence" value="ECO:0007669"/>
    <property type="project" value="TreeGrafter"/>
</dbReference>
<dbReference type="Gene3D" id="3.40.50.10540">
    <property type="entry name" value="Crotonobetainyl-coa:carnitine coa-transferase, domain 1"/>
    <property type="match status" value="1"/>
</dbReference>
<proteinExistence type="predicted"/>
<dbReference type="Gene3D" id="3.30.1540.10">
    <property type="entry name" value="formyl-coa transferase, domain 3"/>
    <property type="match status" value="1"/>
</dbReference>
<reference evidence="2 3" key="1">
    <citation type="submission" date="2019-07" db="EMBL/GenBank/DDBJ databases">
        <title>Genomic Encyclopedia of Type Strains, Phase I: the one thousand microbial genomes (KMG-I) project.</title>
        <authorList>
            <person name="Kyrpides N."/>
        </authorList>
    </citation>
    <scope>NUCLEOTIDE SEQUENCE [LARGE SCALE GENOMIC DNA]</scope>
    <source>
        <strain evidence="2 3">DSM 13558</strain>
    </source>
</reference>
<gene>
    <name evidence="2" type="ORF">LY60_01974</name>
</gene>
<name>A0A562JBX6_9FIRM</name>
<dbReference type="InterPro" id="IPR023606">
    <property type="entry name" value="CoA-Trfase_III_dom_1_sf"/>
</dbReference>
<keyword evidence="3" id="KW-1185">Reference proteome</keyword>
<evidence type="ECO:0000313" key="3">
    <source>
        <dbReference type="Proteomes" id="UP000315343"/>
    </source>
</evidence>
<dbReference type="PANTHER" id="PTHR48207">
    <property type="entry name" value="SUCCINATE--HYDROXYMETHYLGLUTARATE COA-TRANSFERASE"/>
    <property type="match status" value="1"/>
</dbReference>
<protein>
    <submittedName>
        <fullName evidence="2">Crotonobetainyl-CoA:carnitine CoA-transferase CaiB-like acyl-CoA transferase</fullName>
    </submittedName>
</protein>
<dbReference type="EMBL" id="VLKH01000004">
    <property type="protein sequence ID" value="TWH80712.1"/>
    <property type="molecule type" value="Genomic_DNA"/>
</dbReference>
<dbReference type="AlphaFoldDB" id="A0A562JBX6"/>
<dbReference type="RefSeq" id="WP_212633472.1">
    <property type="nucleotide sequence ID" value="NZ_JBCFAR010000002.1"/>
</dbReference>
<dbReference type="InterPro" id="IPR050483">
    <property type="entry name" value="CoA-transferase_III_domain"/>
</dbReference>